<evidence type="ECO:0000313" key="4">
    <source>
        <dbReference type="Proteomes" id="UP000242757"/>
    </source>
</evidence>
<evidence type="ECO:0000313" key="3">
    <source>
        <dbReference type="EMBL" id="OXY82611.1"/>
    </source>
</evidence>
<evidence type="ECO:0000256" key="1">
    <source>
        <dbReference type="ARBA" id="ARBA00022729"/>
    </source>
</evidence>
<feature type="chain" id="PRO_5012036947" evidence="2">
    <location>
        <begin position="21"/>
        <end position="331"/>
    </location>
</feature>
<dbReference type="Pfam" id="PF03480">
    <property type="entry name" value="DctP"/>
    <property type="match status" value="1"/>
</dbReference>
<organism evidence="3 4">
    <name type="scientific">Oceanimonas doudoroffii</name>
    <dbReference type="NCBI Taxonomy" id="84158"/>
    <lineage>
        <taxon>Bacteria</taxon>
        <taxon>Pseudomonadati</taxon>
        <taxon>Pseudomonadota</taxon>
        <taxon>Gammaproteobacteria</taxon>
        <taxon>Aeromonadales</taxon>
        <taxon>Aeromonadaceae</taxon>
        <taxon>Oceanimonas</taxon>
    </lineage>
</organism>
<reference evidence="3 4" key="1">
    <citation type="submission" date="2017-08" db="EMBL/GenBank/DDBJ databases">
        <title>A Genome Sequence of Oceanimonas doudoroffii ATCC 27123T.</title>
        <authorList>
            <person name="Brennan M.A."/>
            <person name="Maclea K.S."/>
            <person name="Mcclelland W.D."/>
            <person name="Trachtenberg A.M."/>
        </authorList>
    </citation>
    <scope>NUCLEOTIDE SEQUENCE [LARGE SCALE GENOMIC DNA]</scope>
    <source>
        <strain evidence="3 4">ATCC 27123</strain>
    </source>
</reference>
<dbReference type="NCBIfam" id="NF037995">
    <property type="entry name" value="TRAP_S1"/>
    <property type="match status" value="1"/>
</dbReference>
<keyword evidence="1 2" id="KW-0732">Signal</keyword>
<proteinExistence type="predicted"/>
<dbReference type="CDD" id="cd13665">
    <property type="entry name" value="PBP2_TRAP_Dctp3_4"/>
    <property type="match status" value="1"/>
</dbReference>
<dbReference type="Gene3D" id="3.40.190.170">
    <property type="entry name" value="Bacterial extracellular solute-binding protein, family 7"/>
    <property type="match status" value="1"/>
</dbReference>
<dbReference type="RefSeq" id="WP_094199390.1">
    <property type="nucleotide sequence ID" value="NZ_NBIM01000001.1"/>
</dbReference>
<feature type="signal peptide" evidence="2">
    <location>
        <begin position="1"/>
        <end position="20"/>
    </location>
</feature>
<dbReference type="Proteomes" id="UP000242757">
    <property type="component" value="Unassembled WGS sequence"/>
</dbReference>
<comment type="caution">
    <text evidence="3">The sequence shown here is derived from an EMBL/GenBank/DDBJ whole genome shotgun (WGS) entry which is preliminary data.</text>
</comment>
<keyword evidence="4" id="KW-1185">Reference proteome</keyword>
<gene>
    <name evidence="3" type="ORF">B6S08_03565</name>
</gene>
<evidence type="ECO:0000256" key="2">
    <source>
        <dbReference type="SAM" id="SignalP"/>
    </source>
</evidence>
<dbReference type="OrthoDB" id="9177965at2"/>
<dbReference type="InterPro" id="IPR038404">
    <property type="entry name" value="TRAP_DctP_sf"/>
</dbReference>
<name>A0A233RGU9_9GAMM</name>
<dbReference type="PANTHER" id="PTHR33376">
    <property type="match status" value="1"/>
</dbReference>
<dbReference type="InterPro" id="IPR018389">
    <property type="entry name" value="DctP_fam"/>
</dbReference>
<dbReference type="PANTHER" id="PTHR33376:SF15">
    <property type="entry name" value="BLL6794 PROTEIN"/>
    <property type="match status" value="1"/>
</dbReference>
<dbReference type="GO" id="GO:0055085">
    <property type="term" value="P:transmembrane transport"/>
    <property type="evidence" value="ECO:0007669"/>
    <property type="project" value="InterPro"/>
</dbReference>
<dbReference type="AlphaFoldDB" id="A0A233RGU9"/>
<dbReference type="EMBL" id="NBIM01000001">
    <property type="protein sequence ID" value="OXY82611.1"/>
    <property type="molecule type" value="Genomic_DNA"/>
</dbReference>
<protein>
    <submittedName>
        <fullName evidence="3">C4-dicarboxylate ABC transporter substrate-binding protein</fullName>
    </submittedName>
</protein>
<sequence length="331" mass="36688">MKKVATLTLSALLVSPFSQAADYTLRFSHFWPASSGIHQGFEEWGQSLEAASDGRLQVEFYPAQTLTKAPQSYDGVKMGIADITATVQGYTANRFPLTQIMELPGMVDSAVHGSCVLQSLFDEGLIAKEYDDTQVLYLFTHGPGYLHTRDQAITTPDDLAGLKIRRPTTVVAQLLESQGAQPVGMPAPETYPSLQRGVLDGVAFPWEAMKVFRTNELASYHTEVNLYTLSFMVTMNKRVYNRMPDDLKAVLADHSGQEWSQKLAQVFDDLDHAGRAEASEAGHQLIPVQQADWQPVFEQAAQTYLSGLEKRRLPANEVYQRALELADACRA</sequence>
<accession>A0A233RGU9</accession>